<name>A0A9W9RME3_PENBR</name>
<keyword evidence="1" id="KW-0862">Zinc</keyword>
<feature type="region of interest" description="Disordered" evidence="2">
    <location>
        <begin position="1"/>
        <end position="24"/>
    </location>
</feature>
<dbReference type="InterPro" id="IPR013087">
    <property type="entry name" value="Znf_C2H2_type"/>
</dbReference>
<protein>
    <recommendedName>
        <fullName evidence="3">C2H2-type domain-containing protein</fullName>
    </recommendedName>
</protein>
<sequence>MASPTPDLSSPRSSISSTSTRPRSEYIDENGVFVYNDSSPFSEVREREHELGHGLDHGHGHTCEPQSPSYACLFHTLDCHEAFDDVDEWRTHITSHFRSHPTPSTARCPMCANTKFVDGVPGPVSSPIDSHSPSPSPSLSQPQSPSPSAFKLDPVPSAWDRMLDHVADFHYSTGQTLAGSRPDFELMRYLYGMRVITDAQFKAMQLPPAPSSPAYHRAQDGVRASIGSADEPYCAPYSKRREQRMRQQRGVGVV</sequence>
<comment type="caution">
    <text evidence="4">The sequence shown here is derived from an EMBL/GenBank/DDBJ whole genome shotgun (WGS) entry which is preliminary data.</text>
</comment>
<evidence type="ECO:0000313" key="4">
    <source>
        <dbReference type="EMBL" id="KAJ5362885.1"/>
    </source>
</evidence>
<proteinExistence type="predicted"/>
<keyword evidence="5" id="KW-1185">Reference proteome</keyword>
<accession>A0A9W9RME3</accession>
<dbReference type="Proteomes" id="UP001148299">
    <property type="component" value="Unassembled WGS sequence"/>
</dbReference>
<evidence type="ECO:0000256" key="2">
    <source>
        <dbReference type="SAM" id="MobiDB-lite"/>
    </source>
</evidence>
<evidence type="ECO:0000256" key="1">
    <source>
        <dbReference type="PROSITE-ProRule" id="PRU00042"/>
    </source>
</evidence>
<feature type="region of interest" description="Disordered" evidence="2">
    <location>
        <begin position="122"/>
        <end position="153"/>
    </location>
</feature>
<dbReference type="PROSITE" id="PS50157">
    <property type="entry name" value="ZINC_FINGER_C2H2_2"/>
    <property type="match status" value="1"/>
</dbReference>
<dbReference type="GO" id="GO:0008270">
    <property type="term" value="F:zinc ion binding"/>
    <property type="evidence" value="ECO:0007669"/>
    <property type="project" value="UniProtKB-KW"/>
</dbReference>
<keyword evidence="1" id="KW-0479">Metal-binding</keyword>
<reference evidence="4" key="1">
    <citation type="submission" date="2022-12" db="EMBL/GenBank/DDBJ databases">
        <authorList>
            <person name="Petersen C."/>
        </authorList>
    </citation>
    <scope>NUCLEOTIDE SEQUENCE</scope>
    <source>
        <strain evidence="4">IBT 35675</strain>
    </source>
</reference>
<evidence type="ECO:0000259" key="3">
    <source>
        <dbReference type="PROSITE" id="PS50157"/>
    </source>
</evidence>
<evidence type="ECO:0000313" key="5">
    <source>
        <dbReference type="Proteomes" id="UP001148299"/>
    </source>
</evidence>
<feature type="compositionally biased region" description="Low complexity" evidence="2">
    <location>
        <begin position="1"/>
        <end position="21"/>
    </location>
</feature>
<reference evidence="4" key="2">
    <citation type="journal article" date="2023" name="IMA Fungus">
        <title>Comparative genomic study of the Penicillium genus elucidates a diverse pangenome and 15 lateral gene transfer events.</title>
        <authorList>
            <person name="Petersen C."/>
            <person name="Sorensen T."/>
            <person name="Nielsen M.R."/>
            <person name="Sondergaard T.E."/>
            <person name="Sorensen J.L."/>
            <person name="Fitzpatrick D.A."/>
            <person name="Frisvad J.C."/>
            <person name="Nielsen K.L."/>
        </authorList>
    </citation>
    <scope>NUCLEOTIDE SEQUENCE</scope>
    <source>
        <strain evidence="4">IBT 35675</strain>
    </source>
</reference>
<dbReference type="EMBL" id="JAPZBR010000002">
    <property type="protein sequence ID" value="KAJ5362885.1"/>
    <property type="molecule type" value="Genomic_DNA"/>
</dbReference>
<keyword evidence="1" id="KW-0863">Zinc-finger</keyword>
<feature type="domain" description="C2H2-type" evidence="3">
    <location>
        <begin position="70"/>
        <end position="101"/>
    </location>
</feature>
<gene>
    <name evidence="4" type="ORF">N7541_003729</name>
</gene>
<feature type="compositionally biased region" description="Low complexity" evidence="2">
    <location>
        <begin position="123"/>
        <end position="148"/>
    </location>
</feature>
<organism evidence="4 5">
    <name type="scientific">Penicillium brevicompactum</name>
    <dbReference type="NCBI Taxonomy" id="5074"/>
    <lineage>
        <taxon>Eukaryota</taxon>
        <taxon>Fungi</taxon>
        <taxon>Dikarya</taxon>
        <taxon>Ascomycota</taxon>
        <taxon>Pezizomycotina</taxon>
        <taxon>Eurotiomycetes</taxon>
        <taxon>Eurotiomycetidae</taxon>
        <taxon>Eurotiales</taxon>
        <taxon>Aspergillaceae</taxon>
        <taxon>Penicillium</taxon>
    </lineage>
</organism>
<dbReference type="AlphaFoldDB" id="A0A9W9RME3"/>